<protein>
    <recommendedName>
        <fullName evidence="1">Tse2 ADP-ribosyltransferase toxin domain-containing protein</fullName>
    </recommendedName>
</protein>
<feature type="domain" description="Tse2 ADP-ribosyltransferase toxin" evidence="1">
    <location>
        <begin position="1"/>
        <end position="81"/>
    </location>
</feature>
<dbReference type="Pfam" id="PF18648">
    <property type="entry name" value="ADPRTs_Tse2"/>
    <property type="match status" value="1"/>
</dbReference>
<comment type="caution">
    <text evidence="2">The sequence shown here is derived from an EMBL/GenBank/DDBJ whole genome shotgun (WGS) entry which is preliminary data.</text>
</comment>
<reference evidence="2" key="1">
    <citation type="submission" date="2020-11" db="EMBL/GenBank/DDBJ databases">
        <authorList>
            <person name="Koelle M."/>
            <person name="Horta M.A.C."/>
            <person name="Nowrousian M."/>
            <person name="Ohm R.A."/>
            <person name="Benz P."/>
            <person name="Pilgard A."/>
        </authorList>
    </citation>
    <scope>NUCLEOTIDE SEQUENCE</scope>
    <source>
        <strain evidence="2">FPRL280</strain>
    </source>
</reference>
<evidence type="ECO:0000259" key="1">
    <source>
        <dbReference type="Pfam" id="PF18648"/>
    </source>
</evidence>
<organism evidence="2 3">
    <name type="scientific">Rhodonia placenta</name>
    <dbReference type="NCBI Taxonomy" id="104341"/>
    <lineage>
        <taxon>Eukaryota</taxon>
        <taxon>Fungi</taxon>
        <taxon>Dikarya</taxon>
        <taxon>Basidiomycota</taxon>
        <taxon>Agaricomycotina</taxon>
        <taxon>Agaricomycetes</taxon>
        <taxon>Polyporales</taxon>
        <taxon>Adustoporiaceae</taxon>
        <taxon>Rhodonia</taxon>
    </lineage>
</organism>
<dbReference type="EMBL" id="JADOXO010000012">
    <property type="protein sequence ID" value="KAF9820195.1"/>
    <property type="molecule type" value="Genomic_DNA"/>
</dbReference>
<gene>
    <name evidence="2" type="ORF">IEO21_01628</name>
</gene>
<name>A0A8H7P989_9APHY</name>
<evidence type="ECO:0000313" key="3">
    <source>
        <dbReference type="Proteomes" id="UP000639403"/>
    </source>
</evidence>
<reference evidence="2" key="2">
    <citation type="journal article" name="Front. Microbiol.">
        <title>Degradative Capacity of Two Strains of Rhodonia placenta: From Phenotype to Genotype.</title>
        <authorList>
            <person name="Kolle M."/>
            <person name="Horta M.A.C."/>
            <person name="Nowrousian M."/>
            <person name="Ohm R.A."/>
            <person name="Benz J.P."/>
            <person name="Pilgard A."/>
        </authorList>
    </citation>
    <scope>NUCLEOTIDE SEQUENCE</scope>
    <source>
        <strain evidence="2">FPRL280</strain>
    </source>
</reference>
<accession>A0A8H7P989</accession>
<sequence length="92" mass="10725">MRPNSPTQQSLVRHVFRGSAMYIYAVPPGTELPEDFILVHEFGDHYLMQARKDMSIDELNTKITDTDFLGKKAQSFRKEEWLQRYLAATEFA</sequence>
<dbReference type="AlphaFoldDB" id="A0A8H7P989"/>
<dbReference type="Proteomes" id="UP000639403">
    <property type="component" value="Unassembled WGS sequence"/>
</dbReference>
<evidence type="ECO:0000313" key="2">
    <source>
        <dbReference type="EMBL" id="KAF9820195.1"/>
    </source>
</evidence>
<dbReference type="InterPro" id="IPR041018">
    <property type="entry name" value="ADPRTs_Tse2"/>
</dbReference>
<proteinExistence type="predicted"/>